<dbReference type="GO" id="GO:0000455">
    <property type="term" value="P:enzyme-directed rRNA pseudouridine synthesis"/>
    <property type="evidence" value="ECO:0007669"/>
    <property type="project" value="UniProtKB-ARBA"/>
</dbReference>
<evidence type="ECO:0000256" key="7">
    <source>
        <dbReference type="RuleBase" id="RU003887"/>
    </source>
</evidence>
<evidence type="ECO:0000313" key="10">
    <source>
        <dbReference type="Proteomes" id="UP000247555"/>
    </source>
</evidence>
<reference evidence="9 10" key="1">
    <citation type="submission" date="2018-05" db="EMBL/GenBank/DDBJ databases">
        <title>Genomic Encyclopedia of Type Strains, Phase IV (KMG-IV): sequencing the most valuable type-strain genomes for metagenomic binning, comparative biology and taxonomic classification.</title>
        <authorList>
            <person name="Goeker M."/>
        </authorList>
    </citation>
    <scope>NUCLEOTIDE SEQUENCE [LARGE SCALE GENOMIC DNA]</scope>
    <source>
        <strain evidence="9 10">DSM 29661</strain>
    </source>
</reference>
<keyword evidence="3 7" id="KW-0413">Isomerase</keyword>
<name>A0A318KKN4_9NEIS</name>
<comment type="catalytic activity">
    <reaction evidence="4">
        <text>uridine(516) in 16S rRNA = pseudouridine(516) in 16S rRNA</text>
        <dbReference type="Rhea" id="RHEA:38867"/>
        <dbReference type="Rhea" id="RHEA-COMP:10089"/>
        <dbReference type="Rhea" id="RHEA-COMP:10090"/>
        <dbReference type="ChEBI" id="CHEBI:65314"/>
        <dbReference type="ChEBI" id="CHEBI:65315"/>
        <dbReference type="EC" id="5.4.99.19"/>
    </reaction>
</comment>
<dbReference type="PANTHER" id="PTHR47683">
    <property type="entry name" value="PSEUDOURIDINE SYNTHASE FAMILY PROTEIN-RELATED"/>
    <property type="match status" value="1"/>
</dbReference>
<dbReference type="InterPro" id="IPR018496">
    <property type="entry name" value="PsdUridine_synth_RsuA/RluB_CS"/>
</dbReference>
<dbReference type="GO" id="GO:0005829">
    <property type="term" value="C:cytosol"/>
    <property type="evidence" value="ECO:0007669"/>
    <property type="project" value="UniProtKB-ARBA"/>
</dbReference>
<evidence type="ECO:0000256" key="1">
    <source>
        <dbReference type="ARBA" id="ARBA00008348"/>
    </source>
</evidence>
<gene>
    <name evidence="9" type="ORF">DFR34_11339</name>
</gene>
<comment type="caution">
    <text evidence="9">The sequence shown here is derived from an EMBL/GenBank/DDBJ whole genome shotgun (WGS) entry which is preliminary data.</text>
</comment>
<dbReference type="PROSITE" id="PS50889">
    <property type="entry name" value="S4"/>
    <property type="match status" value="1"/>
</dbReference>
<dbReference type="InterPro" id="IPR020094">
    <property type="entry name" value="TruA/RsuA/RluB/E/F_N"/>
</dbReference>
<dbReference type="EMBL" id="QJKI01000013">
    <property type="protein sequence ID" value="PXX78030.1"/>
    <property type="molecule type" value="Genomic_DNA"/>
</dbReference>
<dbReference type="PANTHER" id="PTHR47683:SF4">
    <property type="entry name" value="PSEUDOURIDINE SYNTHASE"/>
    <property type="match status" value="1"/>
</dbReference>
<dbReference type="Proteomes" id="UP000247555">
    <property type="component" value="Unassembled WGS sequence"/>
</dbReference>
<dbReference type="PROSITE" id="PS01149">
    <property type="entry name" value="PSI_RSU"/>
    <property type="match status" value="1"/>
</dbReference>
<dbReference type="Gene3D" id="3.30.70.1560">
    <property type="entry name" value="Alpha-L RNA-binding motif"/>
    <property type="match status" value="1"/>
</dbReference>
<dbReference type="GO" id="GO:0003723">
    <property type="term" value="F:RNA binding"/>
    <property type="evidence" value="ECO:0007669"/>
    <property type="project" value="UniProtKB-KW"/>
</dbReference>
<dbReference type="Gene3D" id="3.30.70.580">
    <property type="entry name" value="Pseudouridine synthase I, catalytic domain, N-terminal subdomain"/>
    <property type="match status" value="1"/>
</dbReference>
<evidence type="ECO:0000256" key="5">
    <source>
        <dbReference type="ARBA" id="ARBA00037590"/>
    </source>
</evidence>
<organism evidence="9 10">
    <name type="scientific">Rivihabitans pingtungensis</name>
    <dbReference type="NCBI Taxonomy" id="1054498"/>
    <lineage>
        <taxon>Bacteria</taxon>
        <taxon>Pseudomonadati</taxon>
        <taxon>Pseudomonadota</taxon>
        <taxon>Betaproteobacteria</taxon>
        <taxon>Neisseriales</taxon>
        <taxon>Aquaspirillaceae</taxon>
        <taxon>Rivihabitans</taxon>
    </lineage>
</organism>
<dbReference type="Pfam" id="PF00849">
    <property type="entry name" value="PseudoU_synth_2"/>
    <property type="match status" value="1"/>
</dbReference>
<dbReference type="SUPFAM" id="SSF55120">
    <property type="entry name" value="Pseudouridine synthase"/>
    <property type="match status" value="1"/>
</dbReference>
<keyword evidence="10" id="KW-1185">Reference proteome</keyword>
<evidence type="ECO:0000313" key="9">
    <source>
        <dbReference type="EMBL" id="PXX78030.1"/>
    </source>
</evidence>
<keyword evidence="2 6" id="KW-0694">RNA-binding</keyword>
<dbReference type="CDD" id="cd00165">
    <property type="entry name" value="S4"/>
    <property type="match status" value="1"/>
</dbReference>
<accession>A0A318KKN4</accession>
<evidence type="ECO:0000259" key="8">
    <source>
        <dbReference type="Pfam" id="PF00849"/>
    </source>
</evidence>
<dbReference type="InterPro" id="IPR000748">
    <property type="entry name" value="PsdUridine_synth_RsuA/RluB/E/F"/>
</dbReference>
<dbReference type="CDD" id="cd02553">
    <property type="entry name" value="PseudoU_synth_RsuA"/>
    <property type="match status" value="1"/>
</dbReference>
<evidence type="ECO:0000256" key="4">
    <source>
        <dbReference type="ARBA" id="ARBA00036749"/>
    </source>
</evidence>
<dbReference type="InterPro" id="IPR020103">
    <property type="entry name" value="PsdUridine_synth_cat_dom_sf"/>
</dbReference>
<sequence length="240" mass="26123">MLPAMELERLLHSQGFGSRKACRALIEAGRVALAAGPCLNPKTPVSADLAFWVDGHPWQAASKVYLLLNKPTGYECSRAPQHHLPVLRLLPAPYVERGVQPVGRLDADTTGLLLLSDDGQFIHHFTSPRRHVPKTYAVSVRHPLDDTQLTALRQGVQLHDEPAPLAALACAARDSHTLLLTIGEGKYHQVKRMVAAAGNRVDALHREAMGELALPANLAPGQWRELTAEDFSQLGWPCGG</sequence>
<evidence type="ECO:0000256" key="3">
    <source>
        <dbReference type="ARBA" id="ARBA00023235"/>
    </source>
</evidence>
<dbReference type="GO" id="GO:0160136">
    <property type="term" value="F:16S rRNA pseudouridine(516) synthase activity"/>
    <property type="evidence" value="ECO:0007669"/>
    <property type="project" value="UniProtKB-EC"/>
</dbReference>
<feature type="domain" description="Pseudouridine synthase RsuA/RluA-like" evidence="8">
    <location>
        <begin position="65"/>
        <end position="196"/>
    </location>
</feature>
<evidence type="ECO:0000256" key="2">
    <source>
        <dbReference type="ARBA" id="ARBA00022884"/>
    </source>
</evidence>
<evidence type="ECO:0000256" key="6">
    <source>
        <dbReference type="PROSITE-ProRule" id="PRU00182"/>
    </source>
</evidence>
<comment type="similarity">
    <text evidence="1 7">Belongs to the pseudouridine synthase RsuA family.</text>
</comment>
<dbReference type="EC" id="5.4.99.-" evidence="7"/>
<dbReference type="AlphaFoldDB" id="A0A318KKN4"/>
<protein>
    <recommendedName>
        <fullName evidence="7">Pseudouridine synthase</fullName>
        <ecNumber evidence="7">5.4.99.-</ecNumber>
    </recommendedName>
</protein>
<dbReference type="InterPro" id="IPR050343">
    <property type="entry name" value="RsuA_PseudoU_synthase"/>
</dbReference>
<dbReference type="InterPro" id="IPR042092">
    <property type="entry name" value="PsdUridine_s_RsuA/RluB/E/F_cat"/>
</dbReference>
<proteinExistence type="inferred from homology"/>
<dbReference type="FunFam" id="3.30.70.1560:FF:000001">
    <property type="entry name" value="Pseudouridine synthase"/>
    <property type="match status" value="1"/>
</dbReference>
<dbReference type="InterPro" id="IPR006145">
    <property type="entry name" value="PsdUridine_synth_RsuA/RluA"/>
</dbReference>
<dbReference type="SUPFAM" id="SSF55174">
    <property type="entry name" value="Alpha-L RNA-binding motif"/>
    <property type="match status" value="1"/>
</dbReference>
<dbReference type="NCBIfam" id="TIGR00093">
    <property type="entry name" value="pseudouridine synthase"/>
    <property type="match status" value="1"/>
</dbReference>
<comment type="function">
    <text evidence="5">Responsible for synthesis of pseudouridine from uracil-516 in 16S ribosomal RNA.</text>
</comment>